<dbReference type="AlphaFoldDB" id="D7DN91"/>
<keyword evidence="2" id="KW-1185">Reference proteome</keyword>
<dbReference type="STRING" id="666681.M301_2532"/>
<dbReference type="Proteomes" id="UP000000383">
    <property type="component" value="Chromosome"/>
</dbReference>
<accession>D7DN91</accession>
<dbReference type="EMBL" id="CP002056">
    <property type="protein sequence ID" value="ADI30892.1"/>
    <property type="molecule type" value="Genomic_DNA"/>
</dbReference>
<reference evidence="1 2" key="2">
    <citation type="journal article" date="2011" name="J. Bacteriol.">
        <title>Genomes of three methylotrophs from a single niche uncover genetic and metabolic divergence of Methylophilaceae.</title>
        <authorList>
            <person name="Lapidus A."/>
            <person name="Clum A."/>
            <person name="Labutti K."/>
            <person name="Kaluzhnaya M.G."/>
            <person name="Lim S."/>
            <person name="Beck D.A."/>
            <person name="Glavina Del Rio T."/>
            <person name="Nolan M."/>
            <person name="Mavromatis K."/>
            <person name="Huntemann M."/>
            <person name="Lucas S."/>
            <person name="Lidstrom M.E."/>
            <person name="Ivanova N."/>
            <person name="Chistoserdova L."/>
        </authorList>
    </citation>
    <scope>NUCLEOTIDE SEQUENCE [LARGE SCALE GENOMIC DNA]</scope>
    <source>
        <strain evidence="1 2">301</strain>
    </source>
</reference>
<name>D7DN91_METV0</name>
<evidence type="ECO:0000313" key="2">
    <source>
        <dbReference type="Proteomes" id="UP000000383"/>
    </source>
</evidence>
<protein>
    <submittedName>
        <fullName evidence="1">Uncharacterized protein</fullName>
    </submittedName>
</protein>
<dbReference type="HOGENOM" id="CLU_195987_0_0_4"/>
<reference evidence="2" key="1">
    <citation type="submission" date="2010-05" db="EMBL/GenBank/DDBJ databases">
        <title>Complete sequence of Methylotenera sp. 301.</title>
        <authorList>
            <person name="Lucas S."/>
            <person name="Copeland A."/>
            <person name="Lapidus A."/>
            <person name="Cheng J.-F."/>
            <person name="Bruce D."/>
            <person name="Goodwin L."/>
            <person name="Pitluck S."/>
            <person name="Clum A."/>
            <person name="Land M."/>
            <person name="Hauser L."/>
            <person name="Kyrpides N."/>
            <person name="Ivanova N."/>
            <person name="Chistoservova L."/>
            <person name="Kalyuzhnaya M."/>
            <person name="Woyke T."/>
        </authorList>
    </citation>
    <scope>NUCLEOTIDE SEQUENCE [LARGE SCALE GENOMIC DNA]</scope>
    <source>
        <strain evidence="2">301</strain>
    </source>
</reference>
<evidence type="ECO:0000313" key="1">
    <source>
        <dbReference type="EMBL" id="ADI30892.1"/>
    </source>
</evidence>
<dbReference type="KEGG" id="meh:M301_2532"/>
<proteinExistence type="predicted"/>
<gene>
    <name evidence="1" type="ordered locus">M301_2532</name>
</gene>
<sequence length="80" mass="9006">MRPRNQHSRVLLSKNEGGAITFCESCDVMELEIGAVSLRVDSPSLELLCQLMNEASASMKTYKQEKARFTQAMEQNFGLH</sequence>
<dbReference type="OrthoDB" id="5570418at2"/>
<organism evidence="1 2">
    <name type="scientific">Methylotenera versatilis (strain 301)</name>
    <dbReference type="NCBI Taxonomy" id="666681"/>
    <lineage>
        <taxon>Bacteria</taxon>
        <taxon>Pseudomonadati</taxon>
        <taxon>Pseudomonadota</taxon>
        <taxon>Betaproteobacteria</taxon>
        <taxon>Nitrosomonadales</taxon>
        <taxon>Methylophilaceae</taxon>
        <taxon>Methylotenera</taxon>
    </lineage>
</organism>
<dbReference type="RefSeq" id="WP_013149199.1">
    <property type="nucleotide sequence ID" value="NC_014207.1"/>
</dbReference>